<keyword evidence="7 9" id="KW-0788">Thiol protease</keyword>
<dbReference type="InterPro" id="IPR029071">
    <property type="entry name" value="Ubiquitin-like_domsf"/>
</dbReference>
<dbReference type="PROSITE" id="PS50053">
    <property type="entry name" value="UBIQUITIN_2"/>
    <property type="match status" value="1"/>
</dbReference>
<evidence type="ECO:0000256" key="4">
    <source>
        <dbReference type="ARBA" id="ARBA00022771"/>
    </source>
</evidence>
<dbReference type="STRING" id="286115.A0A507D6Z8"/>
<dbReference type="Pfam" id="PF02338">
    <property type="entry name" value="OTU"/>
    <property type="match status" value="1"/>
</dbReference>
<dbReference type="EC" id="3.4.19.12" evidence="9"/>
<dbReference type="Pfam" id="PF21403">
    <property type="entry name" value="OTU1_UBXL"/>
    <property type="match status" value="1"/>
</dbReference>
<dbReference type="InterPro" id="IPR003323">
    <property type="entry name" value="OTU_dom"/>
</dbReference>
<dbReference type="CDD" id="cd22745">
    <property type="entry name" value="OTU_OTU1"/>
    <property type="match status" value="1"/>
</dbReference>
<dbReference type="GO" id="GO:0030968">
    <property type="term" value="P:endoplasmic reticulum unfolded protein response"/>
    <property type="evidence" value="ECO:0007669"/>
    <property type="project" value="TreeGrafter"/>
</dbReference>
<dbReference type="SUPFAM" id="SSF54236">
    <property type="entry name" value="Ubiquitin-like"/>
    <property type="match status" value="1"/>
</dbReference>
<dbReference type="InterPro" id="IPR057766">
    <property type="entry name" value="Znf-C2H2_OTU1-like_C"/>
</dbReference>
<evidence type="ECO:0000313" key="13">
    <source>
        <dbReference type="EMBL" id="TPX50647.1"/>
    </source>
</evidence>
<feature type="domain" description="Ubiquitin-like" evidence="10">
    <location>
        <begin position="1"/>
        <end position="83"/>
    </location>
</feature>
<sequence length="316" mass="34270">MRLRLRGRDIPNGTMVGAALTGTARVCELKAEIEKVAQVPPELQILKAGFPLRRIDTAETATLADVGIADGDQITLEIHKPGPDTLAVLGVPVPGTPAQVAQGTDAVQLPQGMLVIRPMPDDNSCLFRALSYVLHRTTSHAPALRRLVADSIRNDPDTYTDAVLGRPLAAYVAWIEQRDAWGGAIELAAISAHYRVEIACIDVQTGRPLRFGEDACDTRVIVLFNGIHYDALALVSPADRDAAPHEETRFPVVPGDDSMLQGAVALAAIRRGKREFTDLERFTLKCRVCSMPLKGEKAAVKHAKDTSHAEFDEYQG</sequence>
<keyword evidence="9" id="KW-0963">Cytoplasm</keyword>
<dbReference type="GO" id="GO:0016579">
    <property type="term" value="P:protein deubiquitination"/>
    <property type="evidence" value="ECO:0007669"/>
    <property type="project" value="TreeGrafter"/>
</dbReference>
<dbReference type="InterPro" id="IPR038765">
    <property type="entry name" value="Papain-like_cys_pep_sf"/>
</dbReference>
<keyword evidence="8" id="KW-0862">Zinc</keyword>
<dbReference type="EMBL" id="QEAM01000085">
    <property type="protein sequence ID" value="TPX47125.1"/>
    <property type="molecule type" value="Genomic_DNA"/>
</dbReference>
<comment type="subcellular location">
    <subcellularLocation>
        <location evidence="9">Cytoplasm</location>
    </subcellularLocation>
</comment>
<dbReference type="GO" id="GO:0005634">
    <property type="term" value="C:nucleus"/>
    <property type="evidence" value="ECO:0007669"/>
    <property type="project" value="TreeGrafter"/>
</dbReference>
<dbReference type="Proteomes" id="UP000320475">
    <property type="component" value="Unassembled WGS sequence"/>
</dbReference>
<evidence type="ECO:0000256" key="9">
    <source>
        <dbReference type="RuleBase" id="RU367104"/>
    </source>
</evidence>
<dbReference type="Pfam" id="PF24560">
    <property type="entry name" value="zf-C2H2_OTU1_C"/>
    <property type="match status" value="1"/>
</dbReference>
<organism evidence="12 15">
    <name type="scientific">Synchytrium endobioticum</name>
    <dbReference type="NCBI Taxonomy" id="286115"/>
    <lineage>
        <taxon>Eukaryota</taxon>
        <taxon>Fungi</taxon>
        <taxon>Fungi incertae sedis</taxon>
        <taxon>Chytridiomycota</taxon>
        <taxon>Chytridiomycota incertae sedis</taxon>
        <taxon>Chytridiomycetes</taxon>
        <taxon>Synchytriales</taxon>
        <taxon>Synchytriaceae</taxon>
        <taxon>Synchytrium</taxon>
    </lineage>
</organism>
<evidence type="ECO:0000256" key="6">
    <source>
        <dbReference type="ARBA" id="ARBA00022801"/>
    </source>
</evidence>
<evidence type="ECO:0000256" key="1">
    <source>
        <dbReference type="ARBA" id="ARBA00000707"/>
    </source>
</evidence>
<dbReference type="OrthoDB" id="65596at2759"/>
<dbReference type="CDD" id="cd17059">
    <property type="entry name" value="Ubl_OTU1"/>
    <property type="match status" value="1"/>
</dbReference>
<dbReference type="GO" id="GO:0005829">
    <property type="term" value="C:cytosol"/>
    <property type="evidence" value="ECO:0007669"/>
    <property type="project" value="TreeGrafter"/>
</dbReference>
<comment type="caution">
    <text evidence="12">The sequence shown here is derived from an EMBL/GenBank/DDBJ whole genome shotgun (WGS) entry which is preliminary data.</text>
</comment>
<dbReference type="Proteomes" id="UP000317494">
    <property type="component" value="Unassembled WGS sequence"/>
</dbReference>
<keyword evidence="5 9" id="KW-0833">Ubl conjugation pathway</keyword>
<dbReference type="GO" id="GO:0004843">
    <property type="term" value="F:cysteine-type deubiquitinase activity"/>
    <property type="evidence" value="ECO:0007669"/>
    <property type="project" value="UniProtKB-UniRule"/>
</dbReference>
<accession>A0A507D6Z8</accession>
<dbReference type="PANTHER" id="PTHR13312:SF0">
    <property type="entry name" value="UBIQUITIN THIOESTERASE OTU1"/>
    <property type="match status" value="1"/>
</dbReference>
<dbReference type="Gene3D" id="3.10.20.90">
    <property type="entry name" value="Phosphatidylinositol 3-kinase Catalytic Subunit, Chain A, domain 1"/>
    <property type="match status" value="1"/>
</dbReference>
<comment type="catalytic activity">
    <reaction evidence="1 9">
        <text>Thiol-dependent hydrolysis of ester, thioester, amide, peptide and isopeptide bonds formed by the C-terminal Gly of ubiquitin (a 76-residue protein attached to proteins as an intracellular targeting signal).</text>
        <dbReference type="EC" id="3.4.19.12"/>
    </reaction>
</comment>
<dbReference type="GO" id="GO:0036503">
    <property type="term" value="P:ERAD pathway"/>
    <property type="evidence" value="ECO:0007669"/>
    <property type="project" value="TreeGrafter"/>
</dbReference>
<keyword evidence="2" id="KW-0645">Protease</keyword>
<proteinExistence type="predicted"/>
<dbReference type="GO" id="GO:0008270">
    <property type="term" value="F:zinc ion binding"/>
    <property type="evidence" value="ECO:0007669"/>
    <property type="project" value="UniProtKB-KW"/>
</dbReference>
<keyword evidence="3" id="KW-0479">Metal-binding</keyword>
<evidence type="ECO:0000313" key="15">
    <source>
        <dbReference type="Proteomes" id="UP000320475"/>
    </source>
</evidence>
<dbReference type="EMBL" id="QEAN01000064">
    <property type="protein sequence ID" value="TPX50647.1"/>
    <property type="molecule type" value="Genomic_DNA"/>
</dbReference>
<dbReference type="InterPro" id="IPR000626">
    <property type="entry name" value="Ubiquitin-like_dom"/>
</dbReference>
<evidence type="ECO:0000259" key="10">
    <source>
        <dbReference type="PROSITE" id="PS50053"/>
    </source>
</evidence>
<evidence type="ECO:0000256" key="3">
    <source>
        <dbReference type="ARBA" id="ARBA00022723"/>
    </source>
</evidence>
<feature type="domain" description="OTU" evidence="11">
    <location>
        <begin position="114"/>
        <end position="235"/>
    </location>
</feature>
<evidence type="ECO:0000256" key="5">
    <source>
        <dbReference type="ARBA" id="ARBA00022786"/>
    </source>
</evidence>
<dbReference type="Gene3D" id="3.90.70.80">
    <property type="match status" value="1"/>
</dbReference>
<dbReference type="PROSITE" id="PS50802">
    <property type="entry name" value="OTU"/>
    <property type="match status" value="1"/>
</dbReference>
<evidence type="ECO:0000313" key="12">
    <source>
        <dbReference type="EMBL" id="TPX47125.1"/>
    </source>
</evidence>
<dbReference type="PANTHER" id="PTHR13312">
    <property type="entry name" value="HIV-INDUCED PROTEIN-7-LIKE PROTEASE"/>
    <property type="match status" value="1"/>
</dbReference>
<name>A0A507D6Z8_9FUNG</name>
<protein>
    <recommendedName>
        <fullName evidence="9">Ubiquitin thioesterase OTU</fullName>
        <ecNumber evidence="9">3.4.19.12</ecNumber>
    </recommendedName>
</protein>
<keyword evidence="4" id="KW-0863">Zinc-finger</keyword>
<evidence type="ECO:0000259" key="11">
    <source>
        <dbReference type="PROSITE" id="PS50802"/>
    </source>
</evidence>
<keyword evidence="6 9" id="KW-0378">Hydrolase</keyword>
<dbReference type="VEuPathDB" id="FungiDB:SeMB42_g02178"/>
<dbReference type="SUPFAM" id="SSF54001">
    <property type="entry name" value="Cysteine proteinases"/>
    <property type="match status" value="1"/>
</dbReference>
<gene>
    <name evidence="12" type="ORF">SeLEV6574_g02837</name>
    <name evidence="13" type="ORF">SeMB42_g02178</name>
</gene>
<reference evidence="14 15" key="1">
    <citation type="journal article" date="2019" name="Sci. Rep.">
        <title>Comparative genomics of chytrid fungi reveal insights into the obligate biotrophic and pathogenic lifestyle of Synchytrium endobioticum.</title>
        <authorList>
            <person name="van de Vossenberg B.T.L.H."/>
            <person name="Warris S."/>
            <person name="Nguyen H.D.T."/>
            <person name="van Gent-Pelzer M.P.E."/>
            <person name="Joly D.L."/>
            <person name="van de Geest H.C."/>
            <person name="Bonants P.J.M."/>
            <person name="Smith D.S."/>
            <person name="Levesque C.A."/>
            <person name="van der Lee T.A.J."/>
        </authorList>
    </citation>
    <scope>NUCLEOTIDE SEQUENCE [LARGE SCALE GENOMIC DNA]</scope>
    <source>
        <strain evidence="12 15">LEV6574</strain>
        <strain evidence="13 14">MB42</strain>
    </source>
</reference>
<evidence type="ECO:0000256" key="2">
    <source>
        <dbReference type="ARBA" id="ARBA00022670"/>
    </source>
</evidence>
<comment type="function">
    <text evidence="9">Hydrolase that can remove conjugated ubiquitin from proteins and may therefore play an important regulatory role at the level of protein turnover by preventing degradation.</text>
</comment>
<evidence type="ECO:0000256" key="7">
    <source>
        <dbReference type="ARBA" id="ARBA00022807"/>
    </source>
</evidence>
<evidence type="ECO:0000256" key="8">
    <source>
        <dbReference type="ARBA" id="ARBA00022833"/>
    </source>
</evidence>
<dbReference type="AlphaFoldDB" id="A0A507D6Z8"/>
<dbReference type="InterPro" id="IPR048857">
    <property type="entry name" value="OTU1_Ubl"/>
</dbReference>
<evidence type="ECO:0000313" key="14">
    <source>
        <dbReference type="Proteomes" id="UP000317494"/>
    </source>
</evidence>
<keyword evidence="14" id="KW-1185">Reference proteome</keyword>